<reference evidence="24" key="1">
    <citation type="journal article" date="2019" name="Int. J. Syst. Evol. Microbiol.">
        <title>The Global Catalogue of Microorganisms (GCM) 10K type strain sequencing project: providing services to taxonomists for standard genome sequencing and annotation.</title>
        <authorList>
            <consortium name="The Broad Institute Genomics Platform"/>
            <consortium name="The Broad Institute Genome Sequencing Center for Infectious Disease"/>
            <person name="Wu L."/>
            <person name="Ma J."/>
        </authorList>
    </citation>
    <scope>NUCLEOTIDE SEQUENCE [LARGE SCALE GENOMIC DNA]</scope>
    <source>
        <strain evidence="24">KACC 14249</strain>
    </source>
</reference>
<keyword evidence="8" id="KW-0133">Cell shape</keyword>
<dbReference type="PROSITE" id="PS00428">
    <property type="entry name" value="FTSW_RODA_SPOVE"/>
    <property type="match status" value="1"/>
</dbReference>
<evidence type="ECO:0000256" key="12">
    <source>
        <dbReference type="ARBA" id="ARBA00023306"/>
    </source>
</evidence>
<evidence type="ECO:0000256" key="1">
    <source>
        <dbReference type="ARBA" id="ARBA00004651"/>
    </source>
</evidence>
<feature type="transmembrane region" description="Helical" evidence="22">
    <location>
        <begin position="301"/>
        <end position="321"/>
    </location>
</feature>
<dbReference type="EMBL" id="JBHSRD010000002">
    <property type="protein sequence ID" value="MFC6005613.1"/>
    <property type="molecule type" value="Genomic_DNA"/>
</dbReference>
<evidence type="ECO:0000256" key="5">
    <source>
        <dbReference type="ARBA" id="ARBA00022676"/>
    </source>
</evidence>
<evidence type="ECO:0000256" key="6">
    <source>
        <dbReference type="ARBA" id="ARBA00022679"/>
    </source>
</evidence>
<proteinExistence type="inferred from homology"/>
<keyword evidence="24" id="KW-1185">Reference proteome</keyword>
<evidence type="ECO:0000256" key="22">
    <source>
        <dbReference type="SAM" id="Phobius"/>
    </source>
</evidence>
<evidence type="ECO:0000256" key="3">
    <source>
        <dbReference type="ARBA" id="ARBA00022475"/>
    </source>
</evidence>
<evidence type="ECO:0000256" key="16">
    <source>
        <dbReference type="ARBA" id="ARBA00038053"/>
    </source>
</evidence>
<keyword evidence="10 22" id="KW-1133">Transmembrane helix</keyword>
<feature type="transmembrane region" description="Helical" evidence="22">
    <location>
        <begin position="190"/>
        <end position="207"/>
    </location>
</feature>
<sequence length="419" mass="44477">MSSQVDRREAFAVPQSRLRRHVPAAERLDSPVTTYYVLLGSTLLLLVIGLVMVLSASSVTSLSKSGSSFTVFLSQLRFAVIGLPLMLVASRVPVRWWKRFGWVVLIGALAAQLLVFTGLGVSVNGNRNWIELGGQRLQPSEGLKLALVLWGAAVLARKRLLLDRWVHVLVPVLAPVGVLAIALVLAGHDLGTALVLLMILGALLFAAGVPARMFLFAGAAMSGLVAVMVSTSPNRMQRIESWLGGGSCTEVLTTCYQSIHGKYALADGGWWGVGLGASREKWSWLPEAHNDFIFAIIGEELGLPGVLVVLALFLLIGWACLRLVTRSDDLFVRIASAATMAWLLGQTLINVGAVIGMLPVIGLPLPLVSSGGSALITSMLVLGMLMAFARAEPGAAQALGARAGLLRRSLAVLPGRRGS</sequence>
<evidence type="ECO:0000256" key="17">
    <source>
        <dbReference type="ARBA" id="ARBA00041185"/>
    </source>
</evidence>
<evidence type="ECO:0000313" key="24">
    <source>
        <dbReference type="Proteomes" id="UP001596189"/>
    </source>
</evidence>
<evidence type="ECO:0000256" key="18">
    <source>
        <dbReference type="ARBA" id="ARBA00041418"/>
    </source>
</evidence>
<dbReference type="InterPro" id="IPR018365">
    <property type="entry name" value="Cell_cycle_FtsW-rel_CS"/>
</dbReference>
<feature type="transmembrane region" description="Helical" evidence="22">
    <location>
        <begin position="367"/>
        <end position="389"/>
    </location>
</feature>
<dbReference type="Proteomes" id="UP001596189">
    <property type="component" value="Unassembled WGS sequence"/>
</dbReference>
<comment type="function">
    <text evidence="21">Peptidoglycan polymerase that is essential for cell division.</text>
</comment>
<protein>
    <recommendedName>
        <fullName evidence="17">Probable peptidoglycan glycosyltransferase FtsW</fullName>
        <ecNumber evidence="19">2.4.99.28</ecNumber>
    </recommendedName>
    <alternativeName>
        <fullName evidence="18">Cell division protein FtsW</fullName>
    </alternativeName>
    <alternativeName>
        <fullName evidence="15">Cell wall polymerase</fullName>
    </alternativeName>
    <alternativeName>
        <fullName evidence="14">Peptidoglycan polymerase</fullName>
    </alternativeName>
</protein>
<evidence type="ECO:0000256" key="8">
    <source>
        <dbReference type="ARBA" id="ARBA00022960"/>
    </source>
</evidence>
<keyword evidence="9" id="KW-0573">Peptidoglycan synthesis</keyword>
<keyword evidence="7 22" id="KW-0812">Transmembrane</keyword>
<feature type="transmembrane region" description="Helical" evidence="22">
    <location>
        <begin position="100"/>
        <end position="122"/>
    </location>
</feature>
<comment type="pathway">
    <text evidence="2">Cell wall biogenesis; peptidoglycan biosynthesis.</text>
</comment>
<feature type="transmembrane region" description="Helical" evidence="22">
    <location>
        <begin position="341"/>
        <end position="361"/>
    </location>
</feature>
<evidence type="ECO:0000256" key="4">
    <source>
        <dbReference type="ARBA" id="ARBA00022618"/>
    </source>
</evidence>
<dbReference type="InterPro" id="IPR013437">
    <property type="entry name" value="FtsW"/>
</dbReference>
<evidence type="ECO:0000256" key="19">
    <source>
        <dbReference type="ARBA" id="ARBA00044770"/>
    </source>
</evidence>
<evidence type="ECO:0000256" key="11">
    <source>
        <dbReference type="ARBA" id="ARBA00023136"/>
    </source>
</evidence>
<dbReference type="PANTHER" id="PTHR30474:SF2">
    <property type="entry name" value="PEPTIDOGLYCAN GLYCOSYLTRANSFERASE FTSW-RELATED"/>
    <property type="match status" value="1"/>
</dbReference>
<comment type="caution">
    <text evidence="23">The sequence shown here is derived from an EMBL/GenBank/DDBJ whole genome shotgun (WGS) entry which is preliminary data.</text>
</comment>
<evidence type="ECO:0000256" key="9">
    <source>
        <dbReference type="ARBA" id="ARBA00022984"/>
    </source>
</evidence>
<keyword evidence="4" id="KW-0132">Cell division</keyword>
<gene>
    <name evidence="23" type="primary">ftsW</name>
    <name evidence="23" type="ORF">ACFQDO_00580</name>
</gene>
<keyword evidence="5" id="KW-0328">Glycosyltransferase</keyword>
<accession>A0ABW1J9X6</accession>
<dbReference type="RefSeq" id="WP_345716498.1">
    <property type="nucleotide sequence ID" value="NZ_BAABFP010000005.1"/>
</dbReference>
<keyword evidence="3" id="KW-1003">Cell membrane</keyword>
<evidence type="ECO:0000256" key="7">
    <source>
        <dbReference type="ARBA" id="ARBA00022692"/>
    </source>
</evidence>
<comment type="similarity">
    <text evidence="16">Belongs to the SEDS family. FtsW subfamily.</text>
</comment>
<evidence type="ECO:0000256" key="10">
    <source>
        <dbReference type="ARBA" id="ARBA00022989"/>
    </source>
</evidence>
<dbReference type="NCBIfam" id="TIGR02614">
    <property type="entry name" value="ftsW"/>
    <property type="match status" value="1"/>
</dbReference>
<dbReference type="Pfam" id="PF01098">
    <property type="entry name" value="FTSW_RODA_SPOVE"/>
    <property type="match status" value="1"/>
</dbReference>
<evidence type="ECO:0000313" key="23">
    <source>
        <dbReference type="EMBL" id="MFC6005613.1"/>
    </source>
</evidence>
<evidence type="ECO:0000256" key="2">
    <source>
        <dbReference type="ARBA" id="ARBA00004752"/>
    </source>
</evidence>
<comment type="subcellular location">
    <subcellularLocation>
        <location evidence="1">Cell membrane</location>
        <topology evidence="1">Multi-pass membrane protein</topology>
    </subcellularLocation>
</comment>
<keyword evidence="12" id="KW-0131">Cell cycle</keyword>
<evidence type="ECO:0000256" key="14">
    <source>
        <dbReference type="ARBA" id="ARBA00032370"/>
    </source>
</evidence>
<keyword evidence="13" id="KW-0961">Cell wall biogenesis/degradation</keyword>
<comment type="catalytic activity">
    <reaction evidence="20">
        <text>[GlcNAc-(1-&gt;4)-Mur2Ac(oyl-L-Ala-gamma-D-Glu-L-Lys-D-Ala-D-Ala)](n)-di-trans,octa-cis-undecaprenyl diphosphate + beta-D-GlcNAc-(1-&gt;4)-Mur2Ac(oyl-L-Ala-gamma-D-Glu-L-Lys-D-Ala-D-Ala)-di-trans,octa-cis-undecaprenyl diphosphate = [GlcNAc-(1-&gt;4)-Mur2Ac(oyl-L-Ala-gamma-D-Glu-L-Lys-D-Ala-D-Ala)](n+1)-di-trans,octa-cis-undecaprenyl diphosphate + di-trans,octa-cis-undecaprenyl diphosphate + H(+)</text>
        <dbReference type="Rhea" id="RHEA:23708"/>
        <dbReference type="Rhea" id="RHEA-COMP:9602"/>
        <dbReference type="Rhea" id="RHEA-COMP:9603"/>
        <dbReference type="ChEBI" id="CHEBI:15378"/>
        <dbReference type="ChEBI" id="CHEBI:58405"/>
        <dbReference type="ChEBI" id="CHEBI:60033"/>
        <dbReference type="ChEBI" id="CHEBI:78435"/>
        <dbReference type="EC" id="2.4.99.28"/>
    </reaction>
</comment>
<keyword evidence="11 22" id="KW-0472">Membrane</keyword>
<evidence type="ECO:0000256" key="15">
    <source>
        <dbReference type="ARBA" id="ARBA00033270"/>
    </source>
</evidence>
<evidence type="ECO:0000256" key="20">
    <source>
        <dbReference type="ARBA" id="ARBA00049902"/>
    </source>
</evidence>
<feature type="transmembrane region" description="Helical" evidence="22">
    <location>
        <begin position="165"/>
        <end position="184"/>
    </location>
</feature>
<name>A0ABW1J9X6_9ACTN</name>
<dbReference type="InterPro" id="IPR001182">
    <property type="entry name" value="FtsW/RodA"/>
</dbReference>
<keyword evidence="6" id="KW-0808">Transferase</keyword>
<feature type="transmembrane region" description="Helical" evidence="22">
    <location>
        <begin position="35"/>
        <end position="57"/>
    </location>
</feature>
<dbReference type="PANTHER" id="PTHR30474">
    <property type="entry name" value="CELL CYCLE PROTEIN"/>
    <property type="match status" value="1"/>
</dbReference>
<evidence type="ECO:0000256" key="13">
    <source>
        <dbReference type="ARBA" id="ARBA00023316"/>
    </source>
</evidence>
<feature type="transmembrane region" description="Helical" evidence="22">
    <location>
        <begin position="69"/>
        <end position="88"/>
    </location>
</feature>
<organism evidence="23 24">
    <name type="scientific">Angustibacter luteus</name>
    <dbReference type="NCBI Taxonomy" id="658456"/>
    <lineage>
        <taxon>Bacteria</taxon>
        <taxon>Bacillati</taxon>
        <taxon>Actinomycetota</taxon>
        <taxon>Actinomycetes</taxon>
        <taxon>Kineosporiales</taxon>
        <taxon>Kineosporiaceae</taxon>
    </lineage>
</organism>
<dbReference type="EC" id="2.4.99.28" evidence="19"/>
<evidence type="ECO:0000256" key="21">
    <source>
        <dbReference type="ARBA" id="ARBA00049966"/>
    </source>
</evidence>